<keyword evidence="1" id="KW-1133">Transmembrane helix</keyword>
<keyword evidence="4" id="KW-1185">Reference proteome</keyword>
<proteinExistence type="predicted"/>
<dbReference type="PROSITE" id="PS50042">
    <property type="entry name" value="CNMP_BINDING_3"/>
    <property type="match status" value="1"/>
</dbReference>
<gene>
    <name evidence="3" type="ORF">PSON_ATCC_30995.1.T2620014</name>
</gene>
<feature type="domain" description="Cyclic nucleotide-binding" evidence="2">
    <location>
        <begin position="127"/>
        <end position="189"/>
    </location>
</feature>
<sequence>MNTKQRSSMGGESKKPYDECPNRTIQVVTPQRVCLTLRSMTASTEKNCIHQENLDWGKFEFPSCLKRKTDFRNFKNLKNCIIIYISFQNLNQTNYLVKLSFFRTIPLRMIKQISSRLQAKSMKKMKLYVKGDKGDFMYIIFDGKIEVLGLKNVLLGPKTLIGRSALVYDYFINNTIQAVTVIHLLILNRIYQITILIIIILLNQNFGQKNNYGIRRLEQMAYYQEKWLEIIDNDFEQEKKIQKLIYFLILNFQSLLNLFFQISKNNRQILNYILL</sequence>
<feature type="transmembrane region" description="Helical" evidence="1">
    <location>
        <begin position="181"/>
        <end position="202"/>
    </location>
</feature>
<evidence type="ECO:0000256" key="1">
    <source>
        <dbReference type="SAM" id="Phobius"/>
    </source>
</evidence>
<keyword evidence="1" id="KW-0812">Transmembrane</keyword>
<reference evidence="3" key="1">
    <citation type="submission" date="2021-01" db="EMBL/GenBank/DDBJ databases">
        <authorList>
            <consortium name="Genoscope - CEA"/>
            <person name="William W."/>
        </authorList>
    </citation>
    <scope>NUCLEOTIDE SEQUENCE</scope>
</reference>
<protein>
    <recommendedName>
        <fullName evidence="2">Cyclic nucleotide-binding domain-containing protein</fullName>
    </recommendedName>
</protein>
<accession>A0A8S1RR91</accession>
<name>A0A8S1RR91_9CILI</name>
<keyword evidence="1" id="KW-0472">Membrane</keyword>
<comment type="caution">
    <text evidence="3">The sequence shown here is derived from an EMBL/GenBank/DDBJ whole genome shotgun (WGS) entry which is preliminary data.</text>
</comment>
<evidence type="ECO:0000313" key="4">
    <source>
        <dbReference type="Proteomes" id="UP000692954"/>
    </source>
</evidence>
<dbReference type="InterPro" id="IPR000595">
    <property type="entry name" value="cNMP-bd_dom"/>
</dbReference>
<organism evidence="3 4">
    <name type="scientific">Paramecium sonneborni</name>
    <dbReference type="NCBI Taxonomy" id="65129"/>
    <lineage>
        <taxon>Eukaryota</taxon>
        <taxon>Sar</taxon>
        <taxon>Alveolata</taxon>
        <taxon>Ciliophora</taxon>
        <taxon>Intramacronucleata</taxon>
        <taxon>Oligohymenophorea</taxon>
        <taxon>Peniculida</taxon>
        <taxon>Parameciidae</taxon>
        <taxon>Paramecium</taxon>
    </lineage>
</organism>
<evidence type="ECO:0000259" key="2">
    <source>
        <dbReference type="PROSITE" id="PS50042"/>
    </source>
</evidence>
<dbReference type="OrthoDB" id="421226at2759"/>
<feature type="transmembrane region" description="Helical" evidence="1">
    <location>
        <begin position="244"/>
        <end position="262"/>
    </location>
</feature>
<evidence type="ECO:0000313" key="3">
    <source>
        <dbReference type="EMBL" id="CAD8130097.1"/>
    </source>
</evidence>
<dbReference type="EMBL" id="CAJJDN010000262">
    <property type="protein sequence ID" value="CAD8130097.1"/>
    <property type="molecule type" value="Genomic_DNA"/>
</dbReference>
<dbReference type="CDD" id="cd00038">
    <property type="entry name" value="CAP_ED"/>
    <property type="match status" value="1"/>
</dbReference>
<dbReference type="AlphaFoldDB" id="A0A8S1RR91"/>
<dbReference type="Proteomes" id="UP000692954">
    <property type="component" value="Unassembled WGS sequence"/>
</dbReference>